<keyword evidence="2" id="KW-1185">Reference proteome</keyword>
<dbReference type="Proteomes" id="UP001445335">
    <property type="component" value="Unassembled WGS sequence"/>
</dbReference>
<reference evidence="1 2" key="1">
    <citation type="journal article" date="2024" name="Nat. Commun.">
        <title>Phylogenomics reveals the evolutionary origins of lichenization in chlorophyte algae.</title>
        <authorList>
            <person name="Puginier C."/>
            <person name="Libourel C."/>
            <person name="Otte J."/>
            <person name="Skaloud P."/>
            <person name="Haon M."/>
            <person name="Grisel S."/>
            <person name="Petersen M."/>
            <person name="Berrin J.G."/>
            <person name="Delaux P.M."/>
            <person name="Dal Grande F."/>
            <person name="Keller J."/>
        </authorList>
    </citation>
    <scope>NUCLEOTIDE SEQUENCE [LARGE SCALE GENOMIC DNA]</scope>
    <source>
        <strain evidence="1 2">SAG 245.80</strain>
    </source>
</reference>
<comment type="caution">
    <text evidence="1">The sequence shown here is derived from an EMBL/GenBank/DDBJ whole genome shotgun (WGS) entry which is preliminary data.</text>
</comment>
<dbReference type="AlphaFoldDB" id="A0AAW1QU30"/>
<accession>A0AAW1QU30</accession>
<organism evidence="1 2">
    <name type="scientific">Elliptochloris bilobata</name>
    <dbReference type="NCBI Taxonomy" id="381761"/>
    <lineage>
        <taxon>Eukaryota</taxon>
        <taxon>Viridiplantae</taxon>
        <taxon>Chlorophyta</taxon>
        <taxon>core chlorophytes</taxon>
        <taxon>Trebouxiophyceae</taxon>
        <taxon>Trebouxiophyceae incertae sedis</taxon>
        <taxon>Elliptochloris clade</taxon>
        <taxon>Elliptochloris</taxon>
    </lineage>
</organism>
<evidence type="ECO:0000313" key="1">
    <source>
        <dbReference type="EMBL" id="KAK9824977.1"/>
    </source>
</evidence>
<sequence>MSSGAHVAVRADISARPLQLWTTWGTRLDMYSRDAPRVQRPSAAHRQPHAESVLPAVGPYGPVPIYGRSVESILAAVAAERHGAREGQDCDILTLGDPGEASDEDALDVAFNQLPRWSLRGDSHAFDWSGATNYTALHLQMQEPRLCWDVSRARGGTERVRVAVDGAEVDVLPLWVAVHQDHATGLARLYESIHPLEDDLVAALDTPLTPLCAVAGLAFERNADAVSGAWRNYFIGLLGDVAAAEEDVLWPNQVLHGERSLHNARGGWDLARFLADADKDDVDAHLANLRRLQEERRYRNGWCYHMLCSRWGREAIRELGIAVF</sequence>
<proteinExistence type="predicted"/>
<gene>
    <name evidence="1" type="ORF">WJX81_002512</name>
</gene>
<name>A0AAW1QU30_9CHLO</name>
<evidence type="ECO:0000313" key="2">
    <source>
        <dbReference type="Proteomes" id="UP001445335"/>
    </source>
</evidence>
<protein>
    <submittedName>
        <fullName evidence="1">Uncharacterized protein</fullName>
    </submittedName>
</protein>
<dbReference type="EMBL" id="JALJOU010000078">
    <property type="protein sequence ID" value="KAK9824977.1"/>
    <property type="molecule type" value="Genomic_DNA"/>
</dbReference>